<dbReference type="WBParaSite" id="ACRNAN_Path_394.g1496.t1">
    <property type="protein sequence ID" value="ACRNAN_Path_394.g1496.t1"/>
    <property type="gene ID" value="ACRNAN_Path_394.g1496"/>
</dbReference>
<protein>
    <submittedName>
        <fullName evidence="3">Uncharacterized protein</fullName>
    </submittedName>
</protein>
<feature type="region of interest" description="Disordered" evidence="1">
    <location>
        <begin position="1"/>
        <end position="94"/>
    </location>
</feature>
<feature type="compositionally biased region" description="Polar residues" evidence="1">
    <location>
        <begin position="41"/>
        <end position="51"/>
    </location>
</feature>
<proteinExistence type="predicted"/>
<keyword evidence="2" id="KW-1185">Reference proteome</keyword>
<feature type="compositionally biased region" description="Polar residues" evidence="1">
    <location>
        <begin position="24"/>
        <end position="33"/>
    </location>
</feature>
<name>A0A914C6F1_9BILA</name>
<organism evidence="2 3">
    <name type="scientific">Acrobeloides nanus</name>
    <dbReference type="NCBI Taxonomy" id="290746"/>
    <lineage>
        <taxon>Eukaryota</taxon>
        <taxon>Metazoa</taxon>
        <taxon>Ecdysozoa</taxon>
        <taxon>Nematoda</taxon>
        <taxon>Chromadorea</taxon>
        <taxon>Rhabditida</taxon>
        <taxon>Tylenchina</taxon>
        <taxon>Cephalobomorpha</taxon>
        <taxon>Cephaloboidea</taxon>
        <taxon>Cephalobidae</taxon>
        <taxon>Acrobeloides</taxon>
    </lineage>
</organism>
<evidence type="ECO:0000313" key="2">
    <source>
        <dbReference type="Proteomes" id="UP000887540"/>
    </source>
</evidence>
<dbReference type="Proteomes" id="UP000887540">
    <property type="component" value="Unplaced"/>
</dbReference>
<reference evidence="3" key="1">
    <citation type="submission" date="2022-11" db="UniProtKB">
        <authorList>
            <consortium name="WormBaseParasite"/>
        </authorList>
    </citation>
    <scope>IDENTIFICATION</scope>
</reference>
<feature type="compositionally biased region" description="Polar residues" evidence="1">
    <location>
        <begin position="57"/>
        <end position="81"/>
    </location>
</feature>
<accession>A0A914C6F1</accession>
<dbReference type="AlphaFoldDB" id="A0A914C6F1"/>
<feature type="compositionally biased region" description="Low complexity" evidence="1">
    <location>
        <begin position="10"/>
        <end position="20"/>
    </location>
</feature>
<evidence type="ECO:0000256" key="1">
    <source>
        <dbReference type="SAM" id="MobiDB-lite"/>
    </source>
</evidence>
<sequence>MGRTPRRSPARNSRYSPNRNRNSDQNYYSSRAPNRSRWDDNSSFNGSNNRNARYDQQPRNYGRSQGWQQSTVPPIQQNGFSKSPHPAGPSKDDKIRNLEASTEKFKEIQQMIKEVTEIQELIYDKAGNIVRIIKTERNVFKDQE</sequence>
<evidence type="ECO:0000313" key="3">
    <source>
        <dbReference type="WBParaSite" id="ACRNAN_Path_394.g1496.t1"/>
    </source>
</evidence>